<organism evidence="3 4">
    <name type="scientific">Alkalibacillus salilacus</name>
    <dbReference type="NCBI Taxonomy" id="284582"/>
    <lineage>
        <taxon>Bacteria</taxon>
        <taxon>Bacillati</taxon>
        <taxon>Bacillota</taxon>
        <taxon>Bacilli</taxon>
        <taxon>Bacillales</taxon>
        <taxon>Bacillaceae</taxon>
        <taxon>Alkalibacillus</taxon>
    </lineage>
</organism>
<keyword evidence="1" id="KW-0645">Protease</keyword>
<dbReference type="PIRSF" id="PIRSF018571">
    <property type="entry name" value="SpoIIGA"/>
    <property type="match status" value="1"/>
</dbReference>
<keyword evidence="2" id="KW-1133">Transmembrane helix</keyword>
<evidence type="ECO:0000256" key="2">
    <source>
        <dbReference type="SAM" id="Phobius"/>
    </source>
</evidence>
<feature type="transmembrane region" description="Helical" evidence="2">
    <location>
        <begin position="36"/>
        <end position="53"/>
    </location>
</feature>
<feature type="transmembrane region" description="Helical" evidence="2">
    <location>
        <begin position="88"/>
        <end position="111"/>
    </location>
</feature>
<feature type="transmembrane region" description="Helical" evidence="2">
    <location>
        <begin position="59"/>
        <end position="76"/>
    </location>
</feature>
<keyword evidence="1 3" id="KW-0378">Hydrolase</keyword>
<dbReference type="EMBL" id="JAUSTQ010000003">
    <property type="protein sequence ID" value="MDQ0159176.1"/>
    <property type="molecule type" value="Genomic_DNA"/>
</dbReference>
<sequence length="302" mass="35266">MPLYVDLIWLLNLLFDWMVLLLVCWATKSIYQPKRIVLAALFASMIIPLQLSFSIEWVTLPLVKLVYSILIILIAFKYQRLTQLILQWLSFYFINFTIGGAMFGLHFFMMSHDVLLDEGATPFGNWLSWGVVLVLFPVAYFLTKHQLQQLTVNQMKHDQYYQITIHAFRKSISIKGFLDTGNQLKHPLSKKPVILVDEETFRNWFNEETLILMKQQDESVFQHTDGLHWIPFRKAGGERGLLPVFLADEVLVHTDSTQIKTPHVYVGFHEGKLSQQMDVHCLLHPMLWQSKQMQIKHYKGVS</sequence>
<keyword evidence="1" id="KW-1003">Cell membrane</keyword>
<dbReference type="Pfam" id="PF03419">
    <property type="entry name" value="Peptidase_U4"/>
    <property type="match status" value="1"/>
</dbReference>
<feature type="transmembrane region" description="Helical" evidence="2">
    <location>
        <begin position="123"/>
        <end position="142"/>
    </location>
</feature>
<dbReference type="Proteomes" id="UP001224359">
    <property type="component" value="Unassembled WGS sequence"/>
</dbReference>
<protein>
    <recommendedName>
        <fullName evidence="1">Sporulation sigma-E factor-processing peptidase</fullName>
        <ecNumber evidence="1">3.4.23.-</ecNumber>
    </recommendedName>
    <alternativeName>
        <fullName evidence="1">Membrane-associated aspartic protease</fullName>
    </alternativeName>
    <alternativeName>
        <fullName evidence="1">Stage II sporulation protein GA</fullName>
    </alternativeName>
</protein>
<proteinExistence type="inferred from homology"/>
<comment type="similarity">
    <text evidence="1">Belongs to the peptidase U4 family.</text>
</comment>
<gene>
    <name evidence="3" type="ORF">J2S77_001140</name>
</gene>
<keyword evidence="1" id="KW-0749">Sporulation</keyword>
<keyword evidence="1" id="KW-0064">Aspartyl protease</keyword>
<dbReference type="NCBIfam" id="TIGR02854">
    <property type="entry name" value="spore_II_GA"/>
    <property type="match status" value="1"/>
</dbReference>
<comment type="function">
    <text evidence="1">Probable aspartic protease that is responsible for the proteolytic cleavage of the RNA polymerase sigma E factor (SigE/spoIIGB) to yield the active peptide in the mother cell during sporulation. Responds to a signal from the forespore that is triggered by the extracellular signal protein SpoIIR.</text>
</comment>
<keyword evidence="2" id="KW-0812">Transmembrane</keyword>
<accession>A0ABT9VDX7</accession>
<dbReference type="RefSeq" id="WP_306975434.1">
    <property type="nucleotide sequence ID" value="NZ_JAUSTQ010000003.1"/>
</dbReference>
<dbReference type="InterPro" id="IPR005081">
    <property type="entry name" value="SpoIIGA"/>
</dbReference>
<evidence type="ECO:0000313" key="3">
    <source>
        <dbReference type="EMBL" id="MDQ0159176.1"/>
    </source>
</evidence>
<comment type="caution">
    <text evidence="3">The sequence shown here is derived from an EMBL/GenBank/DDBJ whole genome shotgun (WGS) entry which is preliminary data.</text>
</comment>
<reference evidence="3 4" key="1">
    <citation type="submission" date="2023-07" db="EMBL/GenBank/DDBJ databases">
        <title>Genomic Encyclopedia of Type Strains, Phase IV (KMG-IV): sequencing the most valuable type-strain genomes for metagenomic binning, comparative biology and taxonomic classification.</title>
        <authorList>
            <person name="Goeker M."/>
        </authorList>
    </citation>
    <scope>NUCLEOTIDE SEQUENCE [LARGE SCALE GENOMIC DNA]</scope>
    <source>
        <strain evidence="3 4">DSM 16460</strain>
    </source>
</reference>
<dbReference type="GO" id="GO:0016787">
    <property type="term" value="F:hydrolase activity"/>
    <property type="evidence" value="ECO:0007669"/>
    <property type="project" value="UniProtKB-KW"/>
</dbReference>
<feature type="transmembrane region" description="Helical" evidence="2">
    <location>
        <begin position="6"/>
        <end position="24"/>
    </location>
</feature>
<comment type="subunit">
    <text evidence="1">Self-associates. Interacts with SigE. Interacts with SpoIIR.</text>
</comment>
<evidence type="ECO:0000256" key="1">
    <source>
        <dbReference type="PIRNR" id="PIRNR018571"/>
    </source>
</evidence>
<comment type="subcellular location">
    <subcellularLocation>
        <location evidence="1">Cell membrane</location>
    </subcellularLocation>
</comment>
<name>A0ABT9VDX7_9BACI</name>
<keyword evidence="4" id="KW-1185">Reference proteome</keyword>
<keyword evidence="1 2" id="KW-0472">Membrane</keyword>
<evidence type="ECO:0000313" key="4">
    <source>
        <dbReference type="Proteomes" id="UP001224359"/>
    </source>
</evidence>
<dbReference type="EC" id="3.4.23.-" evidence="1"/>